<keyword evidence="2" id="KW-0732">Signal</keyword>
<accession>A0A2G5H9F7</accession>
<evidence type="ECO:0000256" key="2">
    <source>
        <dbReference type="SAM" id="SignalP"/>
    </source>
</evidence>
<protein>
    <recommendedName>
        <fullName evidence="7">Sexual development protein</fullName>
    </recommendedName>
</protein>
<reference evidence="3 5" key="1">
    <citation type="submission" date="2015-10" db="EMBL/GenBank/DDBJ databases">
        <title>The cercosporin biosynthetic gene cluster was horizontally transferred to several fungal lineages and shown to be expanded in Cercospora beticola based on microsynteny with recipient genomes.</title>
        <authorList>
            <person name="De Jonge R."/>
            <person name="Ebert M.K."/>
            <person name="Suttle J.C."/>
            <person name="Jurick Ii W.M."/>
            <person name="Secor G.A."/>
            <person name="Thomma B.P."/>
            <person name="Van De Peer Y."/>
            <person name="Bolton M.D."/>
        </authorList>
    </citation>
    <scope>NUCLEOTIDE SEQUENCE [LARGE SCALE GENOMIC DNA]</scope>
    <source>
        <strain evidence="3 5">09-40</strain>
    </source>
</reference>
<evidence type="ECO:0000313" key="5">
    <source>
        <dbReference type="Proteomes" id="UP000230605"/>
    </source>
</evidence>
<dbReference type="OrthoDB" id="5293813at2759"/>
<dbReference type="AlphaFoldDB" id="A0A2G5H9F7"/>
<dbReference type="Proteomes" id="UP001302367">
    <property type="component" value="Chromosome 5"/>
</dbReference>
<proteinExistence type="predicted"/>
<dbReference type="EMBL" id="CP134188">
    <property type="protein sequence ID" value="WPB03243.1"/>
    <property type="molecule type" value="Genomic_DNA"/>
</dbReference>
<evidence type="ECO:0000313" key="4">
    <source>
        <dbReference type="EMBL" id="WPB03243.1"/>
    </source>
</evidence>
<gene>
    <name evidence="3" type="ORF">CB0940_07305</name>
    <name evidence="4" type="ORF">RHO25_007880</name>
</gene>
<feature type="region of interest" description="Disordered" evidence="1">
    <location>
        <begin position="21"/>
        <end position="45"/>
    </location>
</feature>
<evidence type="ECO:0008006" key="7">
    <source>
        <dbReference type="Google" id="ProtNLM"/>
    </source>
</evidence>
<feature type="signal peptide" evidence="2">
    <location>
        <begin position="1"/>
        <end position="16"/>
    </location>
</feature>
<dbReference type="Proteomes" id="UP000230605">
    <property type="component" value="Chromosome 5"/>
</dbReference>
<evidence type="ECO:0000313" key="6">
    <source>
        <dbReference type="Proteomes" id="UP001302367"/>
    </source>
</evidence>
<evidence type="ECO:0000256" key="1">
    <source>
        <dbReference type="SAM" id="MobiDB-lite"/>
    </source>
</evidence>
<feature type="chain" id="PRO_5013592808" description="Sexual development protein" evidence="2">
    <location>
        <begin position="17"/>
        <end position="395"/>
    </location>
</feature>
<reference evidence="4 6" key="2">
    <citation type="submission" date="2023-09" db="EMBL/GenBank/DDBJ databases">
        <title>Complete-Gapless Cercospora beticola genome.</title>
        <authorList>
            <person name="Wyatt N.A."/>
            <person name="Spanner R.E."/>
            <person name="Bolton M.D."/>
        </authorList>
    </citation>
    <scope>NUCLEOTIDE SEQUENCE [LARGE SCALE GENOMIC DNA]</scope>
    <source>
        <strain evidence="4">Cb09-40</strain>
    </source>
</reference>
<name>A0A2G5H9F7_CERBT</name>
<dbReference type="Pfam" id="PF13668">
    <property type="entry name" value="Ferritin_2"/>
    <property type="match status" value="1"/>
</dbReference>
<evidence type="ECO:0000313" key="3">
    <source>
        <dbReference type="EMBL" id="PIA89164.1"/>
    </source>
</evidence>
<keyword evidence="6" id="KW-1185">Reference proteome</keyword>
<sequence length="395" mass="41384">MKYALSLCAIAAGVTALPQGPAPSYGGSSQSHDSSKYGHGQGSSNNGSNGVVPFKFPLANGFPDIDIPSDALNQIQLQAHGTLPNTPLPTSLSDAGATTFQAIAFNELFEVAFFTSLLQNLTSDTFSLGPSQYAKNFIIDALTAVQAQEELHLLGANAILSSAKRTPIQPCQYIFPGVDSFDSAISTASLFTDVVLGTLQSAENTFATNGDDVIRLIASIIGQEGEQNGFYRVLGKKIPSALPFLTGSSGIFAFSALNQIFVVPGTCGNLDAINVPILLPLTVVDPPKATDSDVRFKFPLHSDIATVDIAKVVKDGDYSGLKLVLVNQQNKPTVEDLKDIKVEDGVVSFTAAFPFNENELNGLTIAAVTAGKSDFANPDEVAAASIAGPGLIEIN</sequence>
<organism evidence="3 5">
    <name type="scientific">Cercospora beticola</name>
    <name type="common">Sugarbeet leaf spot fungus</name>
    <dbReference type="NCBI Taxonomy" id="122368"/>
    <lineage>
        <taxon>Eukaryota</taxon>
        <taxon>Fungi</taxon>
        <taxon>Dikarya</taxon>
        <taxon>Ascomycota</taxon>
        <taxon>Pezizomycotina</taxon>
        <taxon>Dothideomycetes</taxon>
        <taxon>Dothideomycetidae</taxon>
        <taxon>Mycosphaerellales</taxon>
        <taxon>Mycosphaerellaceae</taxon>
        <taxon>Cercospora</taxon>
    </lineage>
</organism>
<dbReference type="EMBL" id="LKMD01000108">
    <property type="protein sequence ID" value="PIA89164.1"/>
    <property type="molecule type" value="Genomic_DNA"/>
</dbReference>